<gene>
    <name evidence="3" type="ORF">KCTCHS21_10200</name>
</gene>
<dbReference type="Proteomes" id="UP000289856">
    <property type="component" value="Chromosome"/>
</dbReference>
<dbReference type="PANTHER" id="PTHR43489">
    <property type="entry name" value="ISOMERASE"/>
    <property type="match status" value="1"/>
</dbReference>
<evidence type="ECO:0000313" key="4">
    <source>
        <dbReference type="Proteomes" id="UP000289856"/>
    </source>
</evidence>
<dbReference type="PANTHER" id="PTHR43489:SF3">
    <property type="entry name" value="XYLOSE ISOMERASE DOMAIN PROTEIN TIM BARREL"/>
    <property type="match status" value="1"/>
</dbReference>
<evidence type="ECO:0000313" key="3">
    <source>
        <dbReference type="EMBL" id="BBI31621.1"/>
    </source>
</evidence>
<dbReference type="AlphaFoldDB" id="A0A3T1D0N4"/>
<organism evidence="3 4">
    <name type="scientific">Cohnella abietis</name>
    <dbReference type="NCBI Taxonomy" id="2507935"/>
    <lineage>
        <taxon>Bacteria</taxon>
        <taxon>Bacillati</taxon>
        <taxon>Bacillota</taxon>
        <taxon>Bacilli</taxon>
        <taxon>Bacillales</taxon>
        <taxon>Paenibacillaceae</taxon>
        <taxon>Cohnella</taxon>
    </lineage>
</organism>
<dbReference type="InterPro" id="IPR013022">
    <property type="entry name" value="Xyl_isomerase-like_TIM-brl"/>
</dbReference>
<dbReference type="Gene3D" id="3.20.20.150">
    <property type="entry name" value="Divalent-metal-dependent TIM barrel enzymes"/>
    <property type="match status" value="1"/>
</dbReference>
<dbReference type="GO" id="GO:0016853">
    <property type="term" value="F:isomerase activity"/>
    <property type="evidence" value="ECO:0007669"/>
    <property type="project" value="UniProtKB-KW"/>
</dbReference>
<accession>A0A3T1D0N4</accession>
<dbReference type="KEGG" id="cohn:KCTCHS21_10200"/>
<dbReference type="InterPro" id="IPR050417">
    <property type="entry name" value="Sugar_Epim/Isomerase"/>
</dbReference>
<protein>
    <submittedName>
        <fullName evidence="3">Hydroxypyruvate isomerase</fullName>
    </submittedName>
</protein>
<reference evidence="3 4" key="1">
    <citation type="submission" date="2019-01" db="EMBL/GenBank/DDBJ databases">
        <title>Complete genome sequence of Cohnella hallensis HS21 isolated from Korean fir (Abies koreana) rhizospheric soil.</title>
        <authorList>
            <person name="Jiang L."/>
            <person name="Kang S.W."/>
            <person name="Kim S."/>
            <person name="Jung J."/>
            <person name="Kim C.Y."/>
            <person name="Kim D.H."/>
            <person name="Kim S.W."/>
            <person name="Lee J."/>
        </authorList>
    </citation>
    <scope>NUCLEOTIDE SEQUENCE [LARGE SCALE GENOMIC DNA]</scope>
    <source>
        <strain evidence="3 4">HS21</strain>
    </source>
</reference>
<dbReference type="EMBL" id="AP019400">
    <property type="protein sequence ID" value="BBI31621.1"/>
    <property type="molecule type" value="Genomic_DNA"/>
</dbReference>
<dbReference type="SUPFAM" id="SSF51658">
    <property type="entry name" value="Xylose isomerase-like"/>
    <property type="match status" value="1"/>
</dbReference>
<dbReference type="Pfam" id="PF01261">
    <property type="entry name" value="AP_endonuc_2"/>
    <property type="match status" value="1"/>
</dbReference>
<keyword evidence="3" id="KW-0670">Pyruvate</keyword>
<dbReference type="InterPro" id="IPR036237">
    <property type="entry name" value="Xyl_isomerase-like_sf"/>
</dbReference>
<keyword evidence="4" id="KW-1185">Reference proteome</keyword>
<evidence type="ECO:0000259" key="2">
    <source>
        <dbReference type="Pfam" id="PF01261"/>
    </source>
</evidence>
<sequence length="277" mass="31387">MALSDKLTALTFYLEQEEELPMKYSLCIGAYSGKDEIYHLEKVKEHGFHGLEYYAWWELQDLKKTAREQERIGVGINATCTKFISLVDETLRDSYLEGVRQTIEACKALNIRSVISQTGNVLEGIPRDKQRQAMVETLKRCAPLFEEAGIVLEVEPLNGLVDHQGHFLQRSDESIDVIDQVDSPNVKIVFDVYHQQITEGNVIRNATGYIDRINHYHIADNPGRYQPGTGELNYVNILRAIKNTGFSGFIGLECGFTIDTDLAIQQFKNEVITQVNA</sequence>
<proteinExistence type="predicted"/>
<keyword evidence="1 3" id="KW-0413">Isomerase</keyword>
<name>A0A3T1D0N4_9BACL</name>
<evidence type="ECO:0000256" key="1">
    <source>
        <dbReference type="ARBA" id="ARBA00023235"/>
    </source>
</evidence>
<feature type="domain" description="Xylose isomerase-like TIM barrel" evidence="2">
    <location>
        <begin position="40"/>
        <end position="254"/>
    </location>
</feature>